<dbReference type="WBParaSite" id="MBELARI_LOCUS2718">
    <property type="protein sequence ID" value="MBELARI_LOCUS2718"/>
    <property type="gene ID" value="MBELARI_LOCUS2718"/>
</dbReference>
<evidence type="ECO:0000313" key="13">
    <source>
        <dbReference type="WBParaSite" id="MBELARI_LOCUS2718"/>
    </source>
</evidence>
<dbReference type="PROSITE" id="PS50103">
    <property type="entry name" value="ZF_C3H1"/>
    <property type="match status" value="1"/>
</dbReference>
<dbReference type="PANTHER" id="PTHR13139">
    <property type="entry name" value="RING FINGER AND CCCH-TYPE ZINC FINGER DOMAIN-CONTAINING PROTEIN"/>
    <property type="match status" value="1"/>
</dbReference>
<dbReference type="GO" id="GO:0000209">
    <property type="term" value="P:protein polyubiquitination"/>
    <property type="evidence" value="ECO:0007669"/>
    <property type="project" value="TreeGrafter"/>
</dbReference>
<keyword evidence="6 8" id="KW-0863">Zinc-finger</keyword>
<keyword evidence="7 8" id="KW-0862">Zinc</keyword>
<evidence type="ECO:0000256" key="4">
    <source>
        <dbReference type="ARBA" id="ARBA00022679"/>
    </source>
</evidence>
<dbReference type="SMART" id="SM00184">
    <property type="entry name" value="RING"/>
    <property type="match status" value="1"/>
</dbReference>
<evidence type="ECO:0000256" key="9">
    <source>
        <dbReference type="SAM" id="MobiDB-lite"/>
    </source>
</evidence>
<dbReference type="InterPro" id="IPR027370">
    <property type="entry name" value="Znf-RING_euk"/>
</dbReference>
<dbReference type="Pfam" id="PF21206">
    <property type="entry name" value="Roquin_1_2-like_ROQ"/>
    <property type="match status" value="1"/>
</dbReference>
<comment type="subcellular location">
    <subcellularLocation>
        <location evidence="2">Cytoplasm</location>
        <location evidence="2">P-body</location>
    </subcellularLocation>
</comment>
<evidence type="ECO:0000259" key="10">
    <source>
        <dbReference type="PROSITE" id="PS50089"/>
    </source>
</evidence>
<dbReference type="SUPFAM" id="SSF90229">
    <property type="entry name" value="CCCH zinc finger"/>
    <property type="match status" value="1"/>
</dbReference>
<evidence type="ECO:0000259" key="11">
    <source>
        <dbReference type="PROSITE" id="PS50103"/>
    </source>
</evidence>
<dbReference type="GO" id="GO:0061630">
    <property type="term" value="F:ubiquitin protein ligase activity"/>
    <property type="evidence" value="ECO:0007669"/>
    <property type="project" value="UniProtKB-EC"/>
</dbReference>
<keyword evidence="4" id="KW-0808">Transferase</keyword>
<dbReference type="PROSITE" id="PS00518">
    <property type="entry name" value="ZF_RING_1"/>
    <property type="match status" value="1"/>
</dbReference>
<dbReference type="Gene3D" id="3.30.40.10">
    <property type="entry name" value="Zinc/RING finger domain, C3HC4 (zinc finger)"/>
    <property type="match status" value="1"/>
</dbReference>
<evidence type="ECO:0000256" key="5">
    <source>
        <dbReference type="ARBA" id="ARBA00022723"/>
    </source>
</evidence>
<feature type="domain" description="RING-type" evidence="10">
    <location>
        <begin position="16"/>
        <end position="55"/>
    </location>
</feature>
<feature type="zinc finger region" description="C3H1-type" evidence="8">
    <location>
        <begin position="425"/>
        <end position="452"/>
    </location>
</feature>
<evidence type="ECO:0000256" key="8">
    <source>
        <dbReference type="PROSITE-ProRule" id="PRU00723"/>
    </source>
</evidence>
<accession>A0AAF3F7E0</accession>
<dbReference type="InterPro" id="IPR013083">
    <property type="entry name" value="Znf_RING/FYVE/PHD"/>
</dbReference>
<name>A0AAF3F7E0_9BILA</name>
<protein>
    <recommendedName>
        <fullName evidence="3">RING-type E3 ubiquitin transferase</fullName>
        <ecNumber evidence="3">2.3.2.27</ecNumber>
    </recommendedName>
</protein>
<dbReference type="GO" id="GO:0000288">
    <property type="term" value="P:nuclear-transcribed mRNA catabolic process, deadenylation-dependent decay"/>
    <property type="evidence" value="ECO:0007669"/>
    <property type="project" value="TreeGrafter"/>
</dbReference>
<keyword evidence="5 8" id="KW-0479">Metal-binding</keyword>
<feature type="domain" description="C3H1-type" evidence="11">
    <location>
        <begin position="425"/>
        <end position="452"/>
    </location>
</feature>
<evidence type="ECO:0000256" key="2">
    <source>
        <dbReference type="ARBA" id="ARBA00004201"/>
    </source>
</evidence>
<dbReference type="EC" id="2.3.2.27" evidence="3"/>
<dbReference type="Gene3D" id="1.20.120.1790">
    <property type="match status" value="1"/>
</dbReference>
<dbReference type="Gene3D" id="4.10.1000.10">
    <property type="entry name" value="Zinc finger, CCCH-type"/>
    <property type="match status" value="1"/>
</dbReference>
<dbReference type="InterPro" id="IPR001841">
    <property type="entry name" value="Znf_RING"/>
</dbReference>
<dbReference type="InterPro" id="IPR000571">
    <property type="entry name" value="Znf_CCCH"/>
</dbReference>
<dbReference type="SUPFAM" id="SSF57850">
    <property type="entry name" value="RING/U-box"/>
    <property type="match status" value="1"/>
</dbReference>
<dbReference type="GO" id="GO:0003725">
    <property type="term" value="F:double-stranded RNA binding"/>
    <property type="evidence" value="ECO:0007669"/>
    <property type="project" value="TreeGrafter"/>
</dbReference>
<dbReference type="GO" id="GO:0000932">
    <property type="term" value="C:P-body"/>
    <property type="evidence" value="ECO:0007669"/>
    <property type="project" value="UniProtKB-SubCell"/>
</dbReference>
<dbReference type="InterPro" id="IPR017907">
    <property type="entry name" value="Znf_RING_CS"/>
</dbReference>
<evidence type="ECO:0000256" key="6">
    <source>
        <dbReference type="ARBA" id="ARBA00022771"/>
    </source>
</evidence>
<dbReference type="PROSITE" id="PS50089">
    <property type="entry name" value="ZF_RING_2"/>
    <property type="match status" value="1"/>
</dbReference>
<dbReference type="Proteomes" id="UP000887575">
    <property type="component" value="Unassembled WGS sequence"/>
</dbReference>
<keyword evidence="12" id="KW-1185">Reference proteome</keyword>
<dbReference type="Pfam" id="PF13445">
    <property type="entry name" value="zf-RING_UBOX"/>
    <property type="match status" value="1"/>
</dbReference>
<dbReference type="Pfam" id="PF18386">
    <property type="entry name" value="ROQ_II"/>
    <property type="match status" value="1"/>
</dbReference>
<dbReference type="AlphaFoldDB" id="A0AAF3F7E0"/>
<reference evidence="13" key="1">
    <citation type="submission" date="2024-02" db="UniProtKB">
        <authorList>
            <consortium name="WormBaseParasite"/>
        </authorList>
    </citation>
    <scope>IDENTIFICATION</scope>
</reference>
<evidence type="ECO:0000256" key="3">
    <source>
        <dbReference type="ARBA" id="ARBA00012483"/>
    </source>
</evidence>
<sequence length="906" mass="100562">MAPSTQGQAWSEILCCPVCNQLFSETREPISTSCGHVFCRVCALAISGSNCPIDEAENGYPIRELPTNSAILSVVGVQKEASQQIKNLLKKYGKELPSTAISSCEKHLLGLASYMRRANSERGGSVWSELLSRTIQRKLVSVLCAQIVESNCRLKLMRTLRALAERIISEQLLQQQASHSLSTQLWTTVRSRGCQFLGPAMQEDVLKLILLTLSKGALIARKTLVMYIVQTLSEDYPQVSKTCVGHVVQLLYRASCFNVIKREGESSLMQLKEEFRTYEALRREHDTQIVGMAVDAGLRISPDQWSALLYGDQHHRSHMQSIIDKLQSPQSFAQGIEELKTSSRGISDEHKEPFIAALQIFEKISEDDSWERLSVLLEQMNRLIEIHVEIMIQRRELKSTDYSRRSTGSQSTNNNRRMPTNNNHFKTKMCRETASGEVCGRGDSCGFAHSPHELRRDGPPPLIARGMNGPPPSLQNIPMNGFPYQNQQHHLITEMQGMTMNPMLPAAPFVQIPTQPPPMSQQEPPMMSMIMQMGAPGVPIPIDRTIPLGPAIPPPIVLMQPPPLWNGRVPPSQPPPPPGTHLILPQITQQIPWIQQVPMAEYPPNAPTPGLYWSGPSQIQVLSPQPINFVQTIPMMIPPPMDHSFEKTSGDETELLHLKRIEILNRLAPLSSLDEEGEEGDGRGHVSYTVASSVLDDSHRHPSFIGIIPINNGNVSLDLPSVPCNVFSCNTEGRFAKLHTNSENPTGSMTVKDAIRQPITASMITPHVTITSPLPPSANPIQQLPTRIIRPIEIPMIAGGAQHFVSQTLDKIVDVKERLIEVSGPSSSVESEQLRVELLIADRQMEALDPHTQQTCLLIELEEVERKIGELGGNHPPPFTPANVIFKNERCIEPKATAKAITKPHH</sequence>
<evidence type="ECO:0000256" key="7">
    <source>
        <dbReference type="ARBA" id="ARBA00022833"/>
    </source>
</evidence>
<comment type="catalytic activity">
    <reaction evidence="1">
        <text>S-ubiquitinyl-[E2 ubiquitin-conjugating enzyme]-L-cysteine + [acceptor protein]-L-lysine = [E2 ubiquitin-conjugating enzyme]-L-cysteine + N(6)-ubiquitinyl-[acceptor protein]-L-lysine.</text>
        <dbReference type="EC" id="2.3.2.27"/>
    </reaction>
</comment>
<evidence type="ECO:0000313" key="12">
    <source>
        <dbReference type="Proteomes" id="UP000887575"/>
    </source>
</evidence>
<dbReference type="InterPro" id="IPR048575">
    <property type="entry name" value="Roquin_1_2-like_ROQ"/>
</dbReference>
<feature type="region of interest" description="Disordered" evidence="9">
    <location>
        <begin position="401"/>
        <end position="423"/>
    </location>
</feature>
<feature type="compositionally biased region" description="Low complexity" evidence="9">
    <location>
        <begin position="412"/>
        <end position="423"/>
    </location>
</feature>
<proteinExistence type="predicted"/>
<dbReference type="GO" id="GO:0035613">
    <property type="term" value="F:RNA stem-loop binding"/>
    <property type="evidence" value="ECO:0007669"/>
    <property type="project" value="TreeGrafter"/>
</dbReference>
<dbReference type="GO" id="GO:0006511">
    <property type="term" value="P:ubiquitin-dependent protein catabolic process"/>
    <property type="evidence" value="ECO:0007669"/>
    <property type="project" value="TreeGrafter"/>
</dbReference>
<dbReference type="InterPro" id="IPR036855">
    <property type="entry name" value="Znf_CCCH_sf"/>
</dbReference>
<evidence type="ECO:0000256" key="1">
    <source>
        <dbReference type="ARBA" id="ARBA00000900"/>
    </source>
</evidence>
<dbReference type="GO" id="GO:0008270">
    <property type="term" value="F:zinc ion binding"/>
    <property type="evidence" value="ECO:0007669"/>
    <property type="project" value="UniProtKB-KW"/>
</dbReference>
<dbReference type="GO" id="GO:0010494">
    <property type="term" value="C:cytoplasmic stress granule"/>
    <property type="evidence" value="ECO:0007669"/>
    <property type="project" value="TreeGrafter"/>
</dbReference>
<dbReference type="InterPro" id="IPR052249">
    <property type="entry name" value="Roquin_domain"/>
</dbReference>
<dbReference type="GO" id="GO:0003729">
    <property type="term" value="F:mRNA binding"/>
    <property type="evidence" value="ECO:0007669"/>
    <property type="project" value="TreeGrafter"/>
</dbReference>
<dbReference type="InterPro" id="IPR041523">
    <property type="entry name" value="ROQ_II"/>
</dbReference>
<dbReference type="PANTHER" id="PTHR13139:SF54">
    <property type="entry name" value="RING-TYPE E3 UBIQUITIN TRANSFERASE"/>
    <property type="match status" value="1"/>
</dbReference>
<organism evidence="12 13">
    <name type="scientific">Mesorhabditis belari</name>
    <dbReference type="NCBI Taxonomy" id="2138241"/>
    <lineage>
        <taxon>Eukaryota</taxon>
        <taxon>Metazoa</taxon>
        <taxon>Ecdysozoa</taxon>
        <taxon>Nematoda</taxon>
        <taxon>Chromadorea</taxon>
        <taxon>Rhabditida</taxon>
        <taxon>Rhabditina</taxon>
        <taxon>Rhabditomorpha</taxon>
        <taxon>Rhabditoidea</taxon>
        <taxon>Rhabditidae</taxon>
        <taxon>Mesorhabditinae</taxon>
        <taxon>Mesorhabditis</taxon>
    </lineage>
</organism>